<dbReference type="PANTHER" id="PTHR42895:SF1">
    <property type="entry name" value="IRON-SULFUR CLUSTER PROTEIN"/>
    <property type="match status" value="1"/>
</dbReference>
<feature type="non-terminal residue" evidence="3">
    <location>
        <position position="1"/>
    </location>
</feature>
<evidence type="ECO:0000259" key="2">
    <source>
        <dbReference type="Pfam" id="PF17651"/>
    </source>
</evidence>
<dbReference type="Pfam" id="PF17651">
    <property type="entry name" value="Raco_middle"/>
    <property type="match status" value="1"/>
</dbReference>
<name>X1FQS1_9ZZZZ</name>
<accession>X1FQS1</accession>
<gene>
    <name evidence="3" type="ORF">S03H2_37242</name>
</gene>
<dbReference type="Gene3D" id="3.30.420.480">
    <property type="entry name" value="Domain of unknown function (DUF4445)"/>
    <property type="match status" value="1"/>
</dbReference>
<organism evidence="3">
    <name type="scientific">marine sediment metagenome</name>
    <dbReference type="NCBI Taxonomy" id="412755"/>
    <lineage>
        <taxon>unclassified sequences</taxon>
        <taxon>metagenomes</taxon>
        <taxon>ecological metagenomes</taxon>
    </lineage>
</organism>
<dbReference type="InterPro" id="IPR052911">
    <property type="entry name" value="Corrinoid_activation_enz"/>
</dbReference>
<feature type="domain" description="RACo-like middle region" evidence="2">
    <location>
        <begin position="2"/>
        <end position="42"/>
    </location>
</feature>
<protein>
    <recommendedName>
        <fullName evidence="4">RACo C-terminal domain-containing protein</fullName>
    </recommendedName>
</protein>
<dbReference type="PANTHER" id="PTHR42895">
    <property type="entry name" value="IRON-SULFUR CLUSTER-BINDING PROTEIN-RELATED"/>
    <property type="match status" value="1"/>
</dbReference>
<dbReference type="Pfam" id="PF14574">
    <property type="entry name" value="RACo_C_ter"/>
    <property type="match status" value="1"/>
</dbReference>
<dbReference type="InterPro" id="IPR027980">
    <property type="entry name" value="RACo_C"/>
</dbReference>
<sequence length="273" mass="29984">PLSADDLGFKINKDGKVYISPNIKSFVGGDISAGLIASDLARRKGNYLFIDLGTNGEIVLKTKERFIATSTAAGPAFEGMNISCGMLALPGAIYKAEYKNKLVLHTIKNKPAMGICGTGLIDLISVFLDKGVVTPKGRIINKTKRIQITDNIYISQKDIREMQLAVAAIKSGIKMVLLKNELKKEELKEIFIAGAFGNYLNIKNSMRIGLLPQINEDKIIFIGNASLAGAKALLLSQQTRKKIESLVKRIQYSSLAIDPLFQKYFIEALEFKN</sequence>
<proteinExistence type="predicted"/>
<dbReference type="AlphaFoldDB" id="X1FQS1"/>
<evidence type="ECO:0000259" key="1">
    <source>
        <dbReference type="Pfam" id="PF14574"/>
    </source>
</evidence>
<dbReference type="InterPro" id="IPR042259">
    <property type="entry name" value="Raco-like_middle_sf"/>
</dbReference>
<evidence type="ECO:0000313" key="3">
    <source>
        <dbReference type="EMBL" id="GAH47991.1"/>
    </source>
</evidence>
<dbReference type="EMBL" id="BARU01022904">
    <property type="protein sequence ID" value="GAH47991.1"/>
    <property type="molecule type" value="Genomic_DNA"/>
</dbReference>
<evidence type="ECO:0008006" key="4">
    <source>
        <dbReference type="Google" id="ProtNLM"/>
    </source>
</evidence>
<dbReference type="InterPro" id="IPR041414">
    <property type="entry name" value="Raco-like_middle"/>
</dbReference>
<comment type="caution">
    <text evidence="3">The sequence shown here is derived from an EMBL/GenBank/DDBJ whole genome shotgun (WGS) entry which is preliminary data.</text>
</comment>
<feature type="domain" description="RACo C-terminal" evidence="1">
    <location>
        <begin position="47"/>
        <end position="271"/>
    </location>
</feature>
<reference evidence="3" key="1">
    <citation type="journal article" date="2014" name="Front. Microbiol.">
        <title>High frequency of phylogenetically diverse reductive dehalogenase-homologous genes in deep subseafloor sedimentary metagenomes.</title>
        <authorList>
            <person name="Kawai M."/>
            <person name="Futagami T."/>
            <person name="Toyoda A."/>
            <person name="Takaki Y."/>
            <person name="Nishi S."/>
            <person name="Hori S."/>
            <person name="Arai W."/>
            <person name="Tsubouchi T."/>
            <person name="Morono Y."/>
            <person name="Uchiyama I."/>
            <person name="Ito T."/>
            <person name="Fujiyama A."/>
            <person name="Inagaki F."/>
            <person name="Takami H."/>
        </authorList>
    </citation>
    <scope>NUCLEOTIDE SEQUENCE</scope>
    <source>
        <strain evidence="3">Expedition CK06-06</strain>
    </source>
</reference>